<gene>
    <name evidence="1" type="ORF">LUCI_2125</name>
</gene>
<dbReference type="RefSeq" id="WP_122627837.1">
    <property type="nucleotide sequence ID" value="NZ_UPPP01000069.1"/>
</dbReference>
<dbReference type="AlphaFoldDB" id="A0A498R7C6"/>
<dbReference type="Pfam" id="PF09932">
    <property type="entry name" value="DUF2164"/>
    <property type="match status" value="1"/>
</dbReference>
<keyword evidence="2" id="KW-1185">Reference proteome</keyword>
<proteinExistence type="predicted"/>
<dbReference type="Proteomes" id="UP000277811">
    <property type="component" value="Unassembled WGS sequence"/>
</dbReference>
<name>A0A498R7C6_9FIRM</name>
<reference evidence="1 2" key="1">
    <citation type="submission" date="2018-06" db="EMBL/GenBank/DDBJ databases">
        <authorList>
            <person name="Strepis N."/>
        </authorList>
    </citation>
    <scope>NUCLEOTIDE SEQUENCE [LARGE SCALE GENOMIC DNA]</scope>
    <source>
        <strain evidence="1">LUCI</strain>
    </source>
</reference>
<evidence type="ECO:0000313" key="2">
    <source>
        <dbReference type="Proteomes" id="UP000277811"/>
    </source>
</evidence>
<dbReference type="OrthoDB" id="573733at2"/>
<dbReference type="InterPro" id="IPR018680">
    <property type="entry name" value="DUF2164"/>
</dbReference>
<dbReference type="EMBL" id="UPPP01000069">
    <property type="protein sequence ID" value="VBB06885.1"/>
    <property type="molecule type" value="Genomic_DNA"/>
</dbReference>
<protein>
    <recommendedName>
        <fullName evidence="3">DUF2164 domain-containing protein</fullName>
    </recommendedName>
</protein>
<sequence length="77" mass="9208">MKKIELDNNSLPIVLEEIQKFYQTEREETISDFQASLFLDFILAKIGPYIYNQAITDAHQFMTDKTEELFTLQKRFR</sequence>
<accession>A0A498R7C6</accession>
<organism evidence="1 2">
    <name type="scientific">Lucifera butyrica</name>
    <dbReference type="NCBI Taxonomy" id="1351585"/>
    <lineage>
        <taxon>Bacteria</taxon>
        <taxon>Bacillati</taxon>
        <taxon>Bacillota</taxon>
        <taxon>Negativicutes</taxon>
        <taxon>Veillonellales</taxon>
        <taxon>Veillonellaceae</taxon>
        <taxon>Lucifera</taxon>
    </lineage>
</organism>
<evidence type="ECO:0000313" key="1">
    <source>
        <dbReference type="EMBL" id="VBB06885.1"/>
    </source>
</evidence>
<evidence type="ECO:0008006" key="3">
    <source>
        <dbReference type="Google" id="ProtNLM"/>
    </source>
</evidence>